<dbReference type="PIRSF" id="PIRSF001467">
    <property type="entry name" value="Peptidylpro_ismrse"/>
    <property type="match status" value="1"/>
</dbReference>
<comment type="similarity">
    <text evidence="2 5">Belongs to the cyclophilin-type PPIase family.</text>
</comment>
<dbReference type="GO" id="GO:0003755">
    <property type="term" value="F:peptidyl-prolyl cis-trans isomerase activity"/>
    <property type="evidence" value="ECO:0007669"/>
    <property type="project" value="UniProtKB-UniRule"/>
</dbReference>
<evidence type="ECO:0000256" key="2">
    <source>
        <dbReference type="ARBA" id="ARBA00007365"/>
    </source>
</evidence>
<evidence type="ECO:0000256" key="3">
    <source>
        <dbReference type="ARBA" id="ARBA00023110"/>
    </source>
</evidence>
<dbReference type="PANTHER" id="PTHR45625:SF4">
    <property type="entry name" value="PEPTIDYLPROLYL ISOMERASE DOMAIN AND WD REPEAT-CONTAINING PROTEIN 1"/>
    <property type="match status" value="1"/>
</dbReference>
<dbReference type="InterPro" id="IPR024936">
    <property type="entry name" value="Cyclophilin-type_PPIase"/>
</dbReference>
<keyword evidence="4 5" id="KW-0413">Isomerase</keyword>
<name>A0A7C4YHP3_UNCW3</name>
<keyword evidence="3 5" id="KW-0697">Rotamase</keyword>
<dbReference type="AlphaFoldDB" id="A0A7C4YHP3"/>
<dbReference type="InterPro" id="IPR044666">
    <property type="entry name" value="Cyclophilin_A-like"/>
</dbReference>
<dbReference type="EMBL" id="DTHG01000077">
    <property type="protein sequence ID" value="HGW92087.1"/>
    <property type="molecule type" value="Genomic_DNA"/>
</dbReference>
<sequence length="187" mass="21205">MKKIFLILFLLGCEMKFDQFKYASKQKNILVIDSDMGVIKIALFYNDAPKNVSNIIKLANEGFYNGTTFHRVVPNFVIQGGDPNSKDEDPENDGYGGPGYYIEDEISKKLKFLEGTVGMANAGPNTNGSQFFICINPQPRLDGKYTIIGQVIEGMDVVRKIEKMERDENDRPYISVRMNKVFIEVKK</sequence>
<proteinExistence type="inferred from homology"/>
<dbReference type="Gene3D" id="2.40.100.10">
    <property type="entry name" value="Cyclophilin-like"/>
    <property type="match status" value="1"/>
</dbReference>
<dbReference type="InterPro" id="IPR020892">
    <property type="entry name" value="Cyclophilin-type_PPIase_CS"/>
</dbReference>
<organism evidence="7">
    <name type="scientific">candidate division WOR-3 bacterium</name>
    <dbReference type="NCBI Taxonomy" id="2052148"/>
    <lineage>
        <taxon>Bacteria</taxon>
        <taxon>Bacteria division WOR-3</taxon>
    </lineage>
</organism>
<dbReference type="InterPro" id="IPR002130">
    <property type="entry name" value="Cyclophilin-type_PPIase_dom"/>
</dbReference>
<evidence type="ECO:0000259" key="6">
    <source>
        <dbReference type="PROSITE" id="PS50072"/>
    </source>
</evidence>
<dbReference type="CDD" id="cd00317">
    <property type="entry name" value="cyclophilin"/>
    <property type="match status" value="1"/>
</dbReference>
<dbReference type="GO" id="GO:0006457">
    <property type="term" value="P:protein folding"/>
    <property type="evidence" value="ECO:0007669"/>
    <property type="project" value="InterPro"/>
</dbReference>
<dbReference type="PRINTS" id="PR00153">
    <property type="entry name" value="CSAPPISMRASE"/>
</dbReference>
<evidence type="ECO:0000313" key="7">
    <source>
        <dbReference type="EMBL" id="HGW92087.1"/>
    </source>
</evidence>
<evidence type="ECO:0000256" key="1">
    <source>
        <dbReference type="ARBA" id="ARBA00002388"/>
    </source>
</evidence>
<feature type="domain" description="PPIase cyclophilin-type" evidence="6">
    <location>
        <begin position="26"/>
        <end position="183"/>
    </location>
</feature>
<reference evidence="7" key="1">
    <citation type="journal article" date="2020" name="mSystems">
        <title>Genome- and Community-Level Interaction Insights into Carbon Utilization and Element Cycling Functions of Hydrothermarchaeota in Hydrothermal Sediment.</title>
        <authorList>
            <person name="Zhou Z."/>
            <person name="Liu Y."/>
            <person name="Xu W."/>
            <person name="Pan J."/>
            <person name="Luo Z.H."/>
            <person name="Li M."/>
        </authorList>
    </citation>
    <scope>NUCLEOTIDE SEQUENCE [LARGE SCALE GENOMIC DNA]</scope>
    <source>
        <strain evidence="7">SpSt-780</strain>
    </source>
</reference>
<comment type="function">
    <text evidence="1 5">PPIases accelerate the folding of proteins. It catalyzes the cis-trans isomerization of proline imidic peptide bonds in oligopeptides.</text>
</comment>
<comment type="catalytic activity">
    <reaction evidence="5">
        <text>[protein]-peptidylproline (omega=180) = [protein]-peptidylproline (omega=0)</text>
        <dbReference type="Rhea" id="RHEA:16237"/>
        <dbReference type="Rhea" id="RHEA-COMP:10747"/>
        <dbReference type="Rhea" id="RHEA-COMP:10748"/>
        <dbReference type="ChEBI" id="CHEBI:83833"/>
        <dbReference type="ChEBI" id="CHEBI:83834"/>
        <dbReference type="EC" id="5.2.1.8"/>
    </reaction>
</comment>
<evidence type="ECO:0000256" key="5">
    <source>
        <dbReference type="RuleBase" id="RU363019"/>
    </source>
</evidence>
<dbReference type="SUPFAM" id="SSF50891">
    <property type="entry name" value="Cyclophilin-like"/>
    <property type="match status" value="1"/>
</dbReference>
<dbReference type="PROSITE" id="PS00170">
    <property type="entry name" value="CSA_PPIASE_1"/>
    <property type="match status" value="1"/>
</dbReference>
<comment type="caution">
    <text evidence="7">The sequence shown here is derived from an EMBL/GenBank/DDBJ whole genome shotgun (WGS) entry which is preliminary data.</text>
</comment>
<protein>
    <recommendedName>
        <fullName evidence="5">Peptidyl-prolyl cis-trans isomerase</fullName>
        <shortName evidence="5">PPIase</shortName>
        <ecNumber evidence="5">5.2.1.8</ecNumber>
    </recommendedName>
</protein>
<dbReference type="EC" id="5.2.1.8" evidence="5"/>
<evidence type="ECO:0000256" key="4">
    <source>
        <dbReference type="ARBA" id="ARBA00023235"/>
    </source>
</evidence>
<dbReference type="Pfam" id="PF00160">
    <property type="entry name" value="Pro_isomerase"/>
    <property type="match status" value="1"/>
</dbReference>
<dbReference type="InterPro" id="IPR029000">
    <property type="entry name" value="Cyclophilin-like_dom_sf"/>
</dbReference>
<accession>A0A7C4YHP3</accession>
<gene>
    <name evidence="7" type="ORF">ENV67_06075</name>
</gene>
<dbReference type="PROSITE" id="PS50072">
    <property type="entry name" value="CSA_PPIASE_2"/>
    <property type="match status" value="1"/>
</dbReference>
<dbReference type="PANTHER" id="PTHR45625">
    <property type="entry name" value="PEPTIDYL-PROLYL CIS-TRANS ISOMERASE-RELATED"/>
    <property type="match status" value="1"/>
</dbReference>